<evidence type="ECO:0000313" key="1">
    <source>
        <dbReference type="EMBL" id="CAG6581578.1"/>
    </source>
</evidence>
<proteinExistence type="predicted"/>
<dbReference type="EMBL" id="HBUE01200886">
    <property type="protein sequence ID" value="CAG6529788.1"/>
    <property type="molecule type" value="Transcribed_RNA"/>
</dbReference>
<sequence>MIKCDADLVGTDGMTKQVADPRGRTNQTVPVEVIIRRRFACVWSRWKNVPKNSKLHEVDLSTGTAARIRQRVFDRPGGTRFTIFPTSGRAGGCTDSFGARSAGSARVG</sequence>
<dbReference type="AlphaFoldDB" id="A0A8D8K0T9"/>
<protein>
    <submittedName>
        <fullName evidence="1">(northern house mosquito) hypothetical protein</fullName>
    </submittedName>
</protein>
<accession>A0A8D8K0T9</accession>
<name>A0A8D8K0T9_CULPI</name>
<dbReference type="EMBL" id="HBUE01307053">
    <property type="protein sequence ID" value="CAG6581578.1"/>
    <property type="molecule type" value="Transcribed_RNA"/>
</dbReference>
<reference evidence="1" key="1">
    <citation type="submission" date="2021-05" db="EMBL/GenBank/DDBJ databases">
        <authorList>
            <person name="Alioto T."/>
            <person name="Alioto T."/>
            <person name="Gomez Garrido J."/>
        </authorList>
    </citation>
    <scope>NUCLEOTIDE SEQUENCE</scope>
</reference>
<organism evidence="1">
    <name type="scientific">Culex pipiens</name>
    <name type="common">House mosquito</name>
    <dbReference type="NCBI Taxonomy" id="7175"/>
    <lineage>
        <taxon>Eukaryota</taxon>
        <taxon>Metazoa</taxon>
        <taxon>Ecdysozoa</taxon>
        <taxon>Arthropoda</taxon>
        <taxon>Hexapoda</taxon>
        <taxon>Insecta</taxon>
        <taxon>Pterygota</taxon>
        <taxon>Neoptera</taxon>
        <taxon>Endopterygota</taxon>
        <taxon>Diptera</taxon>
        <taxon>Nematocera</taxon>
        <taxon>Culicoidea</taxon>
        <taxon>Culicidae</taxon>
        <taxon>Culicinae</taxon>
        <taxon>Culicini</taxon>
        <taxon>Culex</taxon>
        <taxon>Culex</taxon>
    </lineage>
</organism>